<dbReference type="InterPro" id="IPR043128">
    <property type="entry name" value="Rev_trsase/Diguanyl_cyclase"/>
</dbReference>
<dbReference type="eggNOG" id="COG2203">
    <property type="taxonomic scope" value="Bacteria"/>
</dbReference>
<feature type="domain" description="EAL" evidence="2">
    <location>
        <begin position="462"/>
        <end position="715"/>
    </location>
</feature>
<dbReference type="STRING" id="550540.Fbal_2224"/>
<dbReference type="AlphaFoldDB" id="E1SWE5"/>
<dbReference type="InterPro" id="IPR052155">
    <property type="entry name" value="Biofilm_reg_signaling"/>
</dbReference>
<dbReference type="Gene3D" id="3.30.70.270">
    <property type="match status" value="1"/>
</dbReference>
<reference evidence="4 5" key="1">
    <citation type="journal article" date="2010" name="Stand. Genomic Sci.">
        <title>Complete genome sequence of Ferrimonas balearica type strain (PAT).</title>
        <authorList>
            <person name="Nolan M."/>
            <person name="Sikorski J."/>
            <person name="Davenport K."/>
            <person name="Lucas S."/>
            <person name="Glavina Del Rio T."/>
            <person name="Tice H."/>
            <person name="Cheng J."/>
            <person name="Goodwin L."/>
            <person name="Pitluck S."/>
            <person name="Liolios K."/>
            <person name="Ivanova N."/>
            <person name="Mavromatis K."/>
            <person name="Ovchinnikova G."/>
            <person name="Pati A."/>
            <person name="Chen A."/>
            <person name="Palaniappan K."/>
            <person name="Land M."/>
            <person name="Hauser L."/>
            <person name="Chang Y."/>
            <person name="Jeffries C."/>
            <person name="Tapia R."/>
            <person name="Brettin T."/>
            <person name="Detter J."/>
            <person name="Han C."/>
            <person name="Yasawong M."/>
            <person name="Rohde M."/>
            <person name="Tindall B."/>
            <person name="Goker M."/>
            <person name="Woyke T."/>
            <person name="Bristow J."/>
            <person name="Eisen J."/>
            <person name="Markowitz V."/>
            <person name="Hugenholtz P."/>
            <person name="Kyrpides N."/>
            <person name="Klenk H."/>
            <person name="Lapidus A."/>
        </authorList>
    </citation>
    <scope>NUCLEOTIDE SEQUENCE [LARGE SCALE GENOMIC DNA]</scope>
    <source>
        <strain evidence="5">DSM 9799 / CCM 4581 / KCTC 23876 / PAT</strain>
    </source>
</reference>
<feature type="domain" description="GGDEF" evidence="3">
    <location>
        <begin position="322"/>
        <end position="455"/>
    </location>
</feature>
<dbReference type="SUPFAM" id="SSF141868">
    <property type="entry name" value="EAL domain-like"/>
    <property type="match status" value="1"/>
</dbReference>
<evidence type="ECO:0000259" key="1">
    <source>
        <dbReference type="PROSITE" id="PS50112"/>
    </source>
</evidence>
<dbReference type="NCBIfam" id="TIGR00229">
    <property type="entry name" value="sensory_box"/>
    <property type="match status" value="1"/>
</dbReference>
<evidence type="ECO:0000313" key="4">
    <source>
        <dbReference type="EMBL" id="ADN76427.1"/>
    </source>
</evidence>
<dbReference type="eggNOG" id="COG2199">
    <property type="taxonomic scope" value="Bacteria"/>
</dbReference>
<dbReference type="PANTHER" id="PTHR44757:SF2">
    <property type="entry name" value="BIOFILM ARCHITECTURE MAINTENANCE PROTEIN MBAA"/>
    <property type="match status" value="1"/>
</dbReference>
<dbReference type="Pfam" id="PF08448">
    <property type="entry name" value="PAS_4"/>
    <property type="match status" value="1"/>
</dbReference>
<proteinExistence type="predicted"/>
<evidence type="ECO:0000259" key="2">
    <source>
        <dbReference type="PROSITE" id="PS50883"/>
    </source>
</evidence>
<dbReference type="OrthoDB" id="1316910at2"/>
<dbReference type="SUPFAM" id="SSF55781">
    <property type="entry name" value="GAF domain-like"/>
    <property type="match status" value="1"/>
</dbReference>
<dbReference type="GeneID" id="67182426"/>
<dbReference type="InterPro" id="IPR003018">
    <property type="entry name" value="GAF"/>
</dbReference>
<dbReference type="InterPro" id="IPR013656">
    <property type="entry name" value="PAS_4"/>
</dbReference>
<dbReference type="Pfam" id="PF00563">
    <property type="entry name" value="EAL"/>
    <property type="match status" value="1"/>
</dbReference>
<dbReference type="InterPro" id="IPR035965">
    <property type="entry name" value="PAS-like_dom_sf"/>
</dbReference>
<accession>E1SWE5</accession>
<evidence type="ECO:0000259" key="3">
    <source>
        <dbReference type="PROSITE" id="PS50887"/>
    </source>
</evidence>
<feature type="domain" description="PAS" evidence="1">
    <location>
        <begin position="173"/>
        <end position="245"/>
    </location>
</feature>
<dbReference type="EMBL" id="CP002209">
    <property type="protein sequence ID" value="ADN76427.1"/>
    <property type="molecule type" value="Genomic_DNA"/>
</dbReference>
<name>E1SWE5_FERBD</name>
<dbReference type="InterPro" id="IPR000014">
    <property type="entry name" value="PAS"/>
</dbReference>
<evidence type="ECO:0000313" key="5">
    <source>
        <dbReference type="Proteomes" id="UP000006683"/>
    </source>
</evidence>
<gene>
    <name evidence="4" type="ordered locus">Fbal_2224</name>
</gene>
<dbReference type="Pfam" id="PF01590">
    <property type="entry name" value="GAF"/>
    <property type="match status" value="1"/>
</dbReference>
<dbReference type="NCBIfam" id="TIGR00254">
    <property type="entry name" value="GGDEF"/>
    <property type="match status" value="1"/>
</dbReference>
<dbReference type="Gene3D" id="3.20.20.450">
    <property type="entry name" value="EAL domain"/>
    <property type="match status" value="1"/>
</dbReference>
<dbReference type="CDD" id="cd00130">
    <property type="entry name" value="PAS"/>
    <property type="match status" value="1"/>
</dbReference>
<dbReference type="SMART" id="SM00052">
    <property type="entry name" value="EAL"/>
    <property type="match status" value="1"/>
</dbReference>
<dbReference type="KEGG" id="fbl:Fbal_2224"/>
<dbReference type="PANTHER" id="PTHR44757">
    <property type="entry name" value="DIGUANYLATE CYCLASE DGCP"/>
    <property type="match status" value="1"/>
</dbReference>
<dbReference type="SUPFAM" id="SSF55073">
    <property type="entry name" value="Nucleotide cyclase"/>
    <property type="match status" value="1"/>
</dbReference>
<dbReference type="SUPFAM" id="SSF55785">
    <property type="entry name" value="PYP-like sensor domain (PAS domain)"/>
    <property type="match status" value="1"/>
</dbReference>
<dbReference type="Gene3D" id="3.30.450.40">
    <property type="match status" value="1"/>
</dbReference>
<dbReference type="PROSITE" id="PS50112">
    <property type="entry name" value="PAS"/>
    <property type="match status" value="1"/>
</dbReference>
<dbReference type="InterPro" id="IPR035919">
    <property type="entry name" value="EAL_sf"/>
</dbReference>
<keyword evidence="5" id="KW-1185">Reference proteome</keyword>
<dbReference type="RefSeq" id="WP_013345733.1">
    <property type="nucleotide sequence ID" value="NC_014541.1"/>
</dbReference>
<dbReference type="SMART" id="SM00267">
    <property type="entry name" value="GGDEF"/>
    <property type="match status" value="1"/>
</dbReference>
<dbReference type="InterPro" id="IPR001633">
    <property type="entry name" value="EAL_dom"/>
</dbReference>
<dbReference type="InterPro" id="IPR029787">
    <property type="entry name" value="Nucleotide_cyclase"/>
</dbReference>
<dbReference type="InterPro" id="IPR029016">
    <property type="entry name" value="GAF-like_dom_sf"/>
</dbReference>
<dbReference type="CDD" id="cd01949">
    <property type="entry name" value="GGDEF"/>
    <property type="match status" value="1"/>
</dbReference>
<organism evidence="4 5">
    <name type="scientific">Ferrimonas balearica (strain DSM 9799 / CCM 4581 / KCTC 23876 / PAT)</name>
    <dbReference type="NCBI Taxonomy" id="550540"/>
    <lineage>
        <taxon>Bacteria</taxon>
        <taxon>Pseudomonadati</taxon>
        <taxon>Pseudomonadota</taxon>
        <taxon>Gammaproteobacteria</taxon>
        <taxon>Alteromonadales</taxon>
        <taxon>Ferrimonadaceae</taxon>
        <taxon>Ferrimonas</taxon>
    </lineage>
</organism>
<dbReference type="PROSITE" id="PS50887">
    <property type="entry name" value="GGDEF"/>
    <property type="match status" value="1"/>
</dbReference>
<dbReference type="Proteomes" id="UP000006683">
    <property type="component" value="Chromosome"/>
</dbReference>
<dbReference type="HOGENOM" id="CLU_000445_70_50_6"/>
<dbReference type="Gene3D" id="3.30.450.20">
    <property type="entry name" value="PAS domain"/>
    <property type="match status" value="1"/>
</dbReference>
<dbReference type="PROSITE" id="PS50883">
    <property type="entry name" value="EAL"/>
    <property type="match status" value="1"/>
</dbReference>
<dbReference type="InterPro" id="IPR000160">
    <property type="entry name" value="GGDEF_dom"/>
</dbReference>
<dbReference type="eggNOG" id="COG2200">
    <property type="taxonomic scope" value="Bacteria"/>
</dbReference>
<sequence>MKQGRADAIERLIQLPEKQAGDFEQTAQVAARIACQQLGVETASIWLFNREQTHLMPICRHQLSGRTVVDAALATCAFPEYFDHLYQHRFLKADVARLHPATKAFGPDYLVPNGIHAMLDAGIRINGHLEGVICVESLRPRHWGEEDAHWVGQLADQLALALATQRQSRQAGQLDLFRHAMEQSSQRLAIMNADTLEICYVNQAYLRVAGGVAEDYVGKPIQQLMMFQQNPESAKLALQTVLETGYCRGEGQVVDPQGRVRWIDFRANRFVTENGQAYLVLHSNDATAEKAHKAELERMAWHCALTGLYNRAYFLQRLNESAPVALLLFDLDGFKALNDLHGHEVGDRLLKEVARRLRHCGERMGASLVARIGADEFVVRFDQVPAQSLHDIAHSFRERLILPVPVGGRSYSVQLSVAGVCRDLLDEQVDAMAALDLTMARAKQLGRLQLFDQALKESFCEQVQIQQDLRQALARKEFELHYQPLVAMETGEVRGAEALLRWRHPRRGRLGPARFIEVAEDTGAIEPIGRWVLETALYQLHLWQRRWPGLEMHVNVSAKQLLGGDLYEICWHQLNRYRLTPGTLVLEITETSLLEEIQVVSRLCNQLGELGIVLAIDDFGTGYSSMRYLQRLPVQKLKIDRSFVMDLETSRENREIVPAIIAMGQALDLVVTAEGVETESQRRLLKQWGCDMVQGFLYGRPVDPHLFEQRYLRINETA</sequence>
<dbReference type="CDD" id="cd01948">
    <property type="entry name" value="EAL"/>
    <property type="match status" value="1"/>
</dbReference>
<dbReference type="Pfam" id="PF00990">
    <property type="entry name" value="GGDEF"/>
    <property type="match status" value="1"/>
</dbReference>
<dbReference type="SMART" id="SM00065">
    <property type="entry name" value="GAF"/>
    <property type="match status" value="1"/>
</dbReference>
<protein>
    <submittedName>
        <fullName evidence="4">Diguanylate cyclase/phosphodiesterase with PAS/PAC and GAF sensor(S)</fullName>
    </submittedName>
</protein>